<dbReference type="RefSeq" id="WP_219157887.1">
    <property type="nucleotide sequence ID" value="NZ_JAHWQX010000001.1"/>
</dbReference>
<accession>A0ABS6WJB7</accession>
<name>A0ABS6WJB7_9HYPH</name>
<dbReference type="Pfam" id="PF01261">
    <property type="entry name" value="AP_endonuc_2"/>
    <property type="match status" value="1"/>
</dbReference>
<evidence type="ECO:0000313" key="3">
    <source>
        <dbReference type="Proteomes" id="UP001430804"/>
    </source>
</evidence>
<gene>
    <name evidence="2" type="ORF">KY465_01960</name>
</gene>
<dbReference type="InterPro" id="IPR013022">
    <property type="entry name" value="Xyl_isomerase-like_TIM-brl"/>
</dbReference>
<reference evidence="2" key="1">
    <citation type="submission" date="2021-07" db="EMBL/GenBank/DDBJ databases">
        <title>Pseudohoeflea marina sp. nov. a polyhydroxyalcanoate-producing bacterium.</title>
        <authorList>
            <person name="Zheng W."/>
            <person name="Yu S."/>
            <person name="Huang Y."/>
        </authorList>
    </citation>
    <scope>NUCLEOTIDE SEQUENCE</scope>
    <source>
        <strain evidence="2">DP4N28-3</strain>
    </source>
</reference>
<dbReference type="Proteomes" id="UP001430804">
    <property type="component" value="Unassembled WGS sequence"/>
</dbReference>
<comment type="caution">
    <text evidence="2">The sequence shown here is derived from an EMBL/GenBank/DDBJ whole genome shotgun (WGS) entry which is preliminary data.</text>
</comment>
<dbReference type="PANTHER" id="PTHR12110">
    <property type="entry name" value="HYDROXYPYRUVATE ISOMERASE"/>
    <property type="match status" value="1"/>
</dbReference>
<organism evidence="2 3">
    <name type="scientific">Pseudohoeflea coraliihabitans</name>
    <dbReference type="NCBI Taxonomy" id="2860393"/>
    <lineage>
        <taxon>Bacteria</taxon>
        <taxon>Pseudomonadati</taxon>
        <taxon>Pseudomonadota</taxon>
        <taxon>Alphaproteobacteria</taxon>
        <taxon>Hyphomicrobiales</taxon>
        <taxon>Rhizobiaceae</taxon>
        <taxon>Pseudohoeflea</taxon>
    </lineage>
</organism>
<dbReference type="GO" id="GO:0016853">
    <property type="term" value="F:isomerase activity"/>
    <property type="evidence" value="ECO:0007669"/>
    <property type="project" value="UniProtKB-KW"/>
</dbReference>
<dbReference type="PANTHER" id="PTHR12110:SF52">
    <property type="entry name" value="XYLOSE ISOMERASE"/>
    <property type="match status" value="1"/>
</dbReference>
<dbReference type="InterPro" id="IPR050312">
    <property type="entry name" value="IolE/XylAMocC-like"/>
</dbReference>
<protein>
    <submittedName>
        <fullName evidence="2">Sugar phosphate isomerase/epimerase</fullName>
    </submittedName>
</protein>
<dbReference type="EMBL" id="JAHWQX010000001">
    <property type="protein sequence ID" value="MBW3096039.1"/>
    <property type="molecule type" value="Genomic_DNA"/>
</dbReference>
<keyword evidence="2" id="KW-0413">Isomerase</keyword>
<feature type="domain" description="Xylose isomerase-like TIM barrel" evidence="1">
    <location>
        <begin position="26"/>
        <end position="273"/>
    </location>
</feature>
<proteinExistence type="predicted"/>
<keyword evidence="3" id="KW-1185">Reference proteome</keyword>
<evidence type="ECO:0000259" key="1">
    <source>
        <dbReference type="Pfam" id="PF01261"/>
    </source>
</evidence>
<sequence>MTSPMSEIVINYACVRERLGMDIFFYRCAELGLKNVSIWGDETARLGFDRTDALLKETGLSVLGYNRAGPLVAGDEAGRASLEENARREIEIAAALGADHVMVFTGGLAQGSRDLAEARVEVAESITRLAAFAGEAGVKLALEPLHPMLAGDRTVLCTMTEANDLCDQLGQGVGLVIDAYHVWWDREVWAQIARAGRRDRILGFHVNDWLIPTKDVLRDRGMMGDGVIDLPALERAVRQAGYRGPVEVEIFSDYWWSQDSELVMRTAMRRCREIFGLDPARSGLSPV</sequence>
<evidence type="ECO:0000313" key="2">
    <source>
        <dbReference type="EMBL" id="MBW3096039.1"/>
    </source>
</evidence>